<dbReference type="AlphaFoldDB" id="A0AAE1BLL8"/>
<gene>
    <name evidence="5" type="ORF">Pcinc_040745</name>
</gene>
<dbReference type="PANTHER" id="PTHR12236">
    <property type="entry name" value="STRUCTURAL CONTITUENT OF CUTICLE"/>
    <property type="match status" value="1"/>
</dbReference>
<protein>
    <recommendedName>
        <fullName evidence="7">Cuticle protein</fullName>
    </recommendedName>
</protein>
<evidence type="ECO:0000313" key="6">
    <source>
        <dbReference type="Proteomes" id="UP001286313"/>
    </source>
</evidence>
<dbReference type="PANTHER" id="PTHR12236:SF79">
    <property type="entry name" value="CUTICULAR PROTEIN 50CB-RELATED"/>
    <property type="match status" value="1"/>
</dbReference>
<dbReference type="InterPro" id="IPR000618">
    <property type="entry name" value="Insect_cuticle"/>
</dbReference>
<evidence type="ECO:0000256" key="4">
    <source>
        <dbReference type="SAM" id="SignalP"/>
    </source>
</evidence>
<feature type="chain" id="PRO_5042274738" description="Cuticle protein" evidence="4">
    <location>
        <begin position="18"/>
        <end position="167"/>
    </location>
</feature>
<keyword evidence="4" id="KW-0732">Signal</keyword>
<feature type="region of interest" description="Disordered" evidence="3">
    <location>
        <begin position="136"/>
        <end position="167"/>
    </location>
</feature>
<evidence type="ECO:0000313" key="5">
    <source>
        <dbReference type="EMBL" id="KAK3852678.1"/>
    </source>
</evidence>
<evidence type="ECO:0000256" key="3">
    <source>
        <dbReference type="SAM" id="MobiDB-lite"/>
    </source>
</evidence>
<dbReference type="GO" id="GO:0005615">
    <property type="term" value="C:extracellular space"/>
    <property type="evidence" value="ECO:0007669"/>
    <property type="project" value="TreeGrafter"/>
</dbReference>
<keyword evidence="1 2" id="KW-0193">Cuticle</keyword>
<evidence type="ECO:0000256" key="1">
    <source>
        <dbReference type="ARBA" id="ARBA00022460"/>
    </source>
</evidence>
<keyword evidence="6" id="KW-1185">Reference proteome</keyword>
<dbReference type="Pfam" id="PF00379">
    <property type="entry name" value="Chitin_bind_4"/>
    <property type="match status" value="1"/>
</dbReference>
<accession>A0AAE1BLL8</accession>
<sequence length="167" mass="18967">MNAKILILLGLVAVAVADKRPVYSYDAPQEQQLCLPLLLVYDYQPWVYNDRIRQPPQPVYGRSSSSEEDFEPPKYGFDWVVQDGETYNDFAHQEDRQDDNTKGSYTVQLPDGRLQTVTYYVDGDSGYVAEVSYQGEAQYPESNESYEAPRSYAPPPPKPSPSYGYGK</sequence>
<reference evidence="5" key="1">
    <citation type="submission" date="2023-10" db="EMBL/GenBank/DDBJ databases">
        <title>Genome assemblies of two species of porcelain crab, Petrolisthes cinctipes and Petrolisthes manimaculis (Anomura: Porcellanidae).</title>
        <authorList>
            <person name="Angst P."/>
        </authorList>
    </citation>
    <scope>NUCLEOTIDE SEQUENCE</scope>
    <source>
        <strain evidence="5">PB745_01</strain>
        <tissue evidence="5">Gill</tissue>
    </source>
</reference>
<evidence type="ECO:0008006" key="7">
    <source>
        <dbReference type="Google" id="ProtNLM"/>
    </source>
</evidence>
<dbReference type="EMBL" id="JAWQEG010007299">
    <property type="protein sequence ID" value="KAK3852678.1"/>
    <property type="molecule type" value="Genomic_DNA"/>
</dbReference>
<dbReference type="GO" id="GO:0031012">
    <property type="term" value="C:extracellular matrix"/>
    <property type="evidence" value="ECO:0007669"/>
    <property type="project" value="TreeGrafter"/>
</dbReference>
<organism evidence="5 6">
    <name type="scientific">Petrolisthes cinctipes</name>
    <name type="common">Flat porcelain crab</name>
    <dbReference type="NCBI Taxonomy" id="88211"/>
    <lineage>
        <taxon>Eukaryota</taxon>
        <taxon>Metazoa</taxon>
        <taxon>Ecdysozoa</taxon>
        <taxon>Arthropoda</taxon>
        <taxon>Crustacea</taxon>
        <taxon>Multicrustacea</taxon>
        <taxon>Malacostraca</taxon>
        <taxon>Eumalacostraca</taxon>
        <taxon>Eucarida</taxon>
        <taxon>Decapoda</taxon>
        <taxon>Pleocyemata</taxon>
        <taxon>Anomura</taxon>
        <taxon>Galatheoidea</taxon>
        <taxon>Porcellanidae</taxon>
        <taxon>Petrolisthes</taxon>
    </lineage>
</organism>
<dbReference type="PROSITE" id="PS51155">
    <property type="entry name" value="CHIT_BIND_RR_2"/>
    <property type="match status" value="1"/>
</dbReference>
<proteinExistence type="predicted"/>
<dbReference type="GO" id="GO:0042302">
    <property type="term" value="F:structural constituent of cuticle"/>
    <property type="evidence" value="ECO:0007669"/>
    <property type="project" value="UniProtKB-UniRule"/>
</dbReference>
<feature type="signal peptide" evidence="4">
    <location>
        <begin position="1"/>
        <end position="17"/>
    </location>
</feature>
<comment type="caution">
    <text evidence="5">The sequence shown here is derived from an EMBL/GenBank/DDBJ whole genome shotgun (WGS) entry which is preliminary data.</text>
</comment>
<dbReference type="InterPro" id="IPR051217">
    <property type="entry name" value="Insect_Cuticle_Struc_Prot"/>
</dbReference>
<dbReference type="Proteomes" id="UP001286313">
    <property type="component" value="Unassembled WGS sequence"/>
</dbReference>
<name>A0AAE1BLL8_PETCI</name>
<evidence type="ECO:0000256" key="2">
    <source>
        <dbReference type="PROSITE-ProRule" id="PRU00497"/>
    </source>
</evidence>